<comment type="caution">
    <text evidence="1">The sequence shown here is derived from an EMBL/GenBank/DDBJ whole genome shotgun (WGS) entry which is preliminary data.</text>
</comment>
<keyword evidence="2" id="KW-1185">Reference proteome</keyword>
<dbReference type="Proteomes" id="UP000827976">
    <property type="component" value="Chromosome 5"/>
</dbReference>
<proteinExistence type="predicted"/>
<reference evidence="2" key="1">
    <citation type="journal article" date="2022" name="Nat. Commun.">
        <title>Chromosome evolution and the genetic basis of agronomically important traits in greater yam.</title>
        <authorList>
            <person name="Bredeson J.V."/>
            <person name="Lyons J.B."/>
            <person name="Oniyinde I.O."/>
            <person name="Okereke N.R."/>
            <person name="Kolade O."/>
            <person name="Nnabue I."/>
            <person name="Nwadili C.O."/>
            <person name="Hribova E."/>
            <person name="Parker M."/>
            <person name="Nwogha J."/>
            <person name="Shu S."/>
            <person name="Carlson J."/>
            <person name="Kariba R."/>
            <person name="Muthemba S."/>
            <person name="Knop K."/>
            <person name="Barton G.J."/>
            <person name="Sherwood A.V."/>
            <person name="Lopez-Montes A."/>
            <person name="Asiedu R."/>
            <person name="Jamnadass R."/>
            <person name="Muchugi A."/>
            <person name="Goodstein D."/>
            <person name="Egesi C.N."/>
            <person name="Featherston J."/>
            <person name="Asfaw A."/>
            <person name="Simpson G.G."/>
            <person name="Dolezel J."/>
            <person name="Hendre P.S."/>
            <person name="Van Deynze A."/>
            <person name="Kumar P.L."/>
            <person name="Obidiegwu J.E."/>
            <person name="Bhattacharjee R."/>
            <person name="Rokhsar D.S."/>
        </authorList>
    </citation>
    <scope>NUCLEOTIDE SEQUENCE [LARGE SCALE GENOMIC DNA]</scope>
    <source>
        <strain evidence="2">cv. TDa95/00328</strain>
    </source>
</reference>
<name>A0ACB7VZW9_DIOAL</name>
<dbReference type="EMBL" id="CM037015">
    <property type="protein sequence ID" value="KAH7680742.1"/>
    <property type="molecule type" value="Genomic_DNA"/>
</dbReference>
<evidence type="ECO:0000313" key="1">
    <source>
        <dbReference type="EMBL" id="KAH7680742.1"/>
    </source>
</evidence>
<gene>
    <name evidence="1" type="ORF">IHE45_05G012800</name>
</gene>
<evidence type="ECO:0000313" key="2">
    <source>
        <dbReference type="Proteomes" id="UP000827976"/>
    </source>
</evidence>
<protein>
    <submittedName>
        <fullName evidence="1">Ovate protein family C-terminal protein</fullName>
    </submittedName>
</protein>
<accession>A0ACB7VZW9</accession>
<sequence>MPTTKPKFPLRRPVVVDVGCGCRRSKIPSLFSPSTSSLSPSSSSSSHFESIPTLSNTTSPNSPNTEKVKRKKEKEKRRGRRRVSGESVAVVKESEDPYLDFRDSMVVMIVEKEIYAWEELEELLHCFIALNAPHHHALIRRAFADVCREVFSPR</sequence>
<organism evidence="1 2">
    <name type="scientific">Dioscorea alata</name>
    <name type="common">Purple yam</name>
    <dbReference type="NCBI Taxonomy" id="55571"/>
    <lineage>
        <taxon>Eukaryota</taxon>
        <taxon>Viridiplantae</taxon>
        <taxon>Streptophyta</taxon>
        <taxon>Embryophyta</taxon>
        <taxon>Tracheophyta</taxon>
        <taxon>Spermatophyta</taxon>
        <taxon>Magnoliopsida</taxon>
        <taxon>Liliopsida</taxon>
        <taxon>Dioscoreales</taxon>
        <taxon>Dioscoreaceae</taxon>
        <taxon>Dioscorea</taxon>
    </lineage>
</organism>